<evidence type="ECO:0008006" key="3">
    <source>
        <dbReference type="Google" id="ProtNLM"/>
    </source>
</evidence>
<protein>
    <recommendedName>
        <fullName evidence="3">F-box domain-containing protein</fullName>
    </recommendedName>
</protein>
<dbReference type="InterPro" id="IPR032675">
    <property type="entry name" value="LRR_dom_sf"/>
</dbReference>
<dbReference type="AlphaFoldDB" id="A0A5C2RZK8"/>
<organism evidence="1 2">
    <name type="scientific">Lentinus tigrinus ALCF2SS1-6</name>
    <dbReference type="NCBI Taxonomy" id="1328759"/>
    <lineage>
        <taxon>Eukaryota</taxon>
        <taxon>Fungi</taxon>
        <taxon>Dikarya</taxon>
        <taxon>Basidiomycota</taxon>
        <taxon>Agaricomycotina</taxon>
        <taxon>Agaricomycetes</taxon>
        <taxon>Polyporales</taxon>
        <taxon>Polyporaceae</taxon>
        <taxon>Lentinus</taxon>
    </lineage>
</organism>
<dbReference type="OrthoDB" id="2757830at2759"/>
<dbReference type="EMBL" id="ML122288">
    <property type="protein sequence ID" value="RPD56471.1"/>
    <property type="molecule type" value="Genomic_DNA"/>
</dbReference>
<evidence type="ECO:0000313" key="1">
    <source>
        <dbReference type="EMBL" id="RPD56471.1"/>
    </source>
</evidence>
<proteinExistence type="predicted"/>
<reference evidence="1" key="1">
    <citation type="journal article" date="2018" name="Genome Biol. Evol.">
        <title>Genomics and development of Lentinus tigrinus, a white-rot wood-decaying mushroom with dimorphic fruiting bodies.</title>
        <authorList>
            <person name="Wu B."/>
            <person name="Xu Z."/>
            <person name="Knudson A."/>
            <person name="Carlson A."/>
            <person name="Chen N."/>
            <person name="Kovaka S."/>
            <person name="LaButti K."/>
            <person name="Lipzen A."/>
            <person name="Pennachio C."/>
            <person name="Riley R."/>
            <person name="Schakwitz W."/>
            <person name="Umezawa K."/>
            <person name="Ohm R.A."/>
            <person name="Grigoriev I.V."/>
            <person name="Nagy L.G."/>
            <person name="Gibbons J."/>
            <person name="Hibbett D."/>
        </authorList>
    </citation>
    <scope>NUCLEOTIDE SEQUENCE [LARGE SCALE GENOMIC DNA]</scope>
    <source>
        <strain evidence="1">ALCF2SS1-6</strain>
    </source>
</reference>
<dbReference type="SUPFAM" id="SSF52047">
    <property type="entry name" value="RNI-like"/>
    <property type="match status" value="1"/>
</dbReference>
<dbReference type="Gene3D" id="3.80.10.10">
    <property type="entry name" value="Ribonuclease Inhibitor"/>
    <property type="match status" value="1"/>
</dbReference>
<evidence type="ECO:0000313" key="2">
    <source>
        <dbReference type="Proteomes" id="UP000313359"/>
    </source>
</evidence>
<sequence length="478" mass="54339">MTSPRLNWDVLREIARCADRATCTSLILTCRFFYHEAAKTILFEPVLLPNEDHVSKFLRFVQADNNSRYTYVRDVSFDFYELPPQLLDSLVRSMAHMTRLERMYLGMGERFLNIFPVLADAIARLTSLRRLAINYAGDLTCAFLNSLQSGLVSVTLTWIWRFEHEIDPHLLNNQHPAFLLARCASTLEELIYKNWLTSSEVPVFNHSYPKLRTLEMYCDDEFPLVVSYIRAFPNLRRLRVETLHSESDSEVVQASVTERLTRHRERNISSQLDPHGPGTWKHLEEFCGSVVDLYVLGLASRISSVTFLDDLGGAHHLDFLSAVLSYAQPFHLEIHGRSRLLARPTLNLTTILRQSGAARLESLDIAIRLLEKDGTLDIISHLHALASSLSQLPSLRRLRLIVTSAMYPRTLTLPPLAPVEVMLESFDVDAFVRTLGEATPSLRDAIVEVVGPRGKDRRRQGVIAKTNVEVARTDMFPG</sequence>
<gene>
    <name evidence="1" type="ORF">L227DRAFT_614606</name>
</gene>
<dbReference type="Proteomes" id="UP000313359">
    <property type="component" value="Unassembled WGS sequence"/>
</dbReference>
<name>A0A5C2RZK8_9APHY</name>
<keyword evidence="2" id="KW-1185">Reference proteome</keyword>
<accession>A0A5C2RZK8</accession>